<sequence length="120" mass="13016">MELPKAGQTKLFYTLLEALERITAPDEDAESVHSSSLDSADSGDEADFIDGIDLSHDIVDDEEEEEETSCSPEAPSALERGIGRGRSQPSTNRSCSSRSTGKHSRKCHNAYHSFSGKIEG</sequence>
<comment type="caution">
    <text evidence="2">The sequence shown here is derived from an EMBL/GenBank/DDBJ whole genome shotgun (WGS) entry which is preliminary data.</text>
</comment>
<keyword evidence="3" id="KW-1185">Reference proteome</keyword>
<feature type="compositionally biased region" description="Acidic residues" evidence="1">
    <location>
        <begin position="41"/>
        <end position="50"/>
    </location>
</feature>
<evidence type="ECO:0000313" key="2">
    <source>
        <dbReference type="EMBL" id="KAK5614501.1"/>
    </source>
</evidence>
<evidence type="ECO:0000256" key="1">
    <source>
        <dbReference type="SAM" id="MobiDB-lite"/>
    </source>
</evidence>
<accession>A0AAV9RZQ3</accession>
<organism evidence="2 3">
    <name type="scientific">Crenichthys baileyi</name>
    <name type="common">White River springfish</name>
    <dbReference type="NCBI Taxonomy" id="28760"/>
    <lineage>
        <taxon>Eukaryota</taxon>
        <taxon>Metazoa</taxon>
        <taxon>Chordata</taxon>
        <taxon>Craniata</taxon>
        <taxon>Vertebrata</taxon>
        <taxon>Euteleostomi</taxon>
        <taxon>Actinopterygii</taxon>
        <taxon>Neopterygii</taxon>
        <taxon>Teleostei</taxon>
        <taxon>Neoteleostei</taxon>
        <taxon>Acanthomorphata</taxon>
        <taxon>Ovalentaria</taxon>
        <taxon>Atherinomorphae</taxon>
        <taxon>Cyprinodontiformes</taxon>
        <taxon>Goodeidae</taxon>
        <taxon>Crenichthys</taxon>
    </lineage>
</organism>
<evidence type="ECO:0000313" key="3">
    <source>
        <dbReference type="Proteomes" id="UP001311232"/>
    </source>
</evidence>
<dbReference type="EMBL" id="JAHHUM010001160">
    <property type="protein sequence ID" value="KAK5614501.1"/>
    <property type="molecule type" value="Genomic_DNA"/>
</dbReference>
<feature type="region of interest" description="Disordered" evidence="1">
    <location>
        <begin position="25"/>
        <end position="120"/>
    </location>
</feature>
<feature type="compositionally biased region" description="Basic residues" evidence="1">
    <location>
        <begin position="100"/>
        <end position="109"/>
    </location>
</feature>
<gene>
    <name evidence="2" type="ORF">CRENBAI_022612</name>
</gene>
<proteinExistence type="predicted"/>
<reference evidence="2 3" key="1">
    <citation type="submission" date="2021-06" db="EMBL/GenBank/DDBJ databases">
        <authorList>
            <person name="Palmer J.M."/>
        </authorList>
    </citation>
    <scope>NUCLEOTIDE SEQUENCE [LARGE SCALE GENOMIC DNA]</scope>
    <source>
        <strain evidence="2 3">MEX-2019</strain>
        <tissue evidence="2">Muscle</tissue>
    </source>
</reference>
<feature type="compositionally biased region" description="Acidic residues" evidence="1">
    <location>
        <begin position="59"/>
        <end position="68"/>
    </location>
</feature>
<name>A0AAV9RZQ3_9TELE</name>
<feature type="compositionally biased region" description="Polar residues" evidence="1">
    <location>
        <begin position="87"/>
        <end position="99"/>
    </location>
</feature>
<protein>
    <submittedName>
        <fullName evidence="2">Uncharacterized protein</fullName>
    </submittedName>
</protein>
<dbReference type="Proteomes" id="UP001311232">
    <property type="component" value="Unassembled WGS sequence"/>
</dbReference>
<dbReference type="AlphaFoldDB" id="A0AAV9RZQ3"/>